<keyword evidence="4" id="KW-1185">Reference proteome</keyword>
<dbReference type="PANTHER" id="PTHR33546:SF1">
    <property type="entry name" value="LARGE, MULTIFUNCTIONAL SECRETED PROTEIN"/>
    <property type="match status" value="1"/>
</dbReference>
<feature type="chain" id="PRO_5045293714" evidence="1">
    <location>
        <begin position="21"/>
        <end position="266"/>
    </location>
</feature>
<dbReference type="InterPro" id="IPR010496">
    <property type="entry name" value="AL/BT2_dom"/>
</dbReference>
<feature type="domain" description="3-keto-alpha-glucoside-1,2-lyase/3-keto-2-hydroxy-glucal hydratase" evidence="2">
    <location>
        <begin position="58"/>
        <end position="264"/>
    </location>
</feature>
<gene>
    <name evidence="3" type="ORF">V1I91_11580</name>
</gene>
<name>A0ABU7IUT0_9FLAO</name>
<evidence type="ECO:0000259" key="2">
    <source>
        <dbReference type="Pfam" id="PF06439"/>
    </source>
</evidence>
<dbReference type="PANTHER" id="PTHR33546">
    <property type="entry name" value="LARGE, MULTIFUNCTIONAL SECRETED PROTEIN-RELATED"/>
    <property type="match status" value="1"/>
</dbReference>
<protein>
    <submittedName>
        <fullName evidence="3">DUF1080 domain-containing protein</fullName>
    </submittedName>
</protein>
<accession>A0ABU7IUT0</accession>
<dbReference type="Proteomes" id="UP001356308">
    <property type="component" value="Unassembled WGS sequence"/>
</dbReference>
<reference evidence="3 4" key="1">
    <citation type="submission" date="2024-01" db="EMBL/GenBank/DDBJ databases">
        <title>Maribacter spp. originated from different algae showed divergent polysaccharides utilization ability.</title>
        <authorList>
            <person name="Wang H."/>
            <person name="Wu Y."/>
        </authorList>
    </citation>
    <scope>NUCLEOTIDE SEQUENCE [LARGE SCALE GENOMIC DNA]</scope>
    <source>
        <strain evidence="3 4">PR1</strain>
    </source>
</reference>
<feature type="signal peptide" evidence="1">
    <location>
        <begin position="1"/>
        <end position="20"/>
    </location>
</feature>
<comment type="caution">
    <text evidence="3">The sequence shown here is derived from an EMBL/GenBank/DDBJ whole genome shotgun (WGS) entry which is preliminary data.</text>
</comment>
<evidence type="ECO:0000256" key="1">
    <source>
        <dbReference type="SAM" id="SignalP"/>
    </source>
</evidence>
<dbReference type="Pfam" id="PF06439">
    <property type="entry name" value="3keto-disac_hyd"/>
    <property type="match status" value="1"/>
</dbReference>
<proteinExistence type="predicted"/>
<keyword evidence="1" id="KW-0732">Signal</keyword>
<dbReference type="RefSeq" id="WP_272651410.1">
    <property type="nucleotide sequence ID" value="NZ_JAZDDG010000005.1"/>
</dbReference>
<sequence>MKIKSTLTFAALFISILGFSQEPDWEKLYKESQKTEVYEPVPPRVTPGDSSKDAPSDAIILFDGKNLEQWTYDNPDNTETWKVENSILTVNKKAGSITTKDNFQDYQLHLEYRIPEEITGEGQSRGNSGIFLAYLGMDERGLFEEGYEIQILDNYQNETYVNGQVGSMYKQSIPLANATKEPGAWQTYDIIWRAPRFKEDGSLRSPATVTALHNGVLVQNNYELKGITPWIGEPTYEKHGPSPIRLQAHGDPSEPISFKNIWLREL</sequence>
<dbReference type="Gene3D" id="2.60.120.560">
    <property type="entry name" value="Exo-inulinase, domain 1"/>
    <property type="match status" value="1"/>
</dbReference>
<dbReference type="EMBL" id="JAZDDG010000005">
    <property type="protein sequence ID" value="MEE1976714.1"/>
    <property type="molecule type" value="Genomic_DNA"/>
</dbReference>
<evidence type="ECO:0000313" key="3">
    <source>
        <dbReference type="EMBL" id="MEE1976714.1"/>
    </source>
</evidence>
<organism evidence="3 4">
    <name type="scientific">Maribacter cobaltidurans</name>
    <dbReference type="NCBI Taxonomy" id="1178778"/>
    <lineage>
        <taxon>Bacteria</taxon>
        <taxon>Pseudomonadati</taxon>
        <taxon>Bacteroidota</taxon>
        <taxon>Flavobacteriia</taxon>
        <taxon>Flavobacteriales</taxon>
        <taxon>Flavobacteriaceae</taxon>
        <taxon>Maribacter</taxon>
    </lineage>
</organism>
<evidence type="ECO:0000313" key="4">
    <source>
        <dbReference type="Proteomes" id="UP001356308"/>
    </source>
</evidence>